<protein>
    <submittedName>
        <fullName evidence="2">Uncharacterized protein</fullName>
    </submittedName>
</protein>
<feature type="compositionally biased region" description="Basic residues" evidence="1">
    <location>
        <begin position="314"/>
        <end position="330"/>
    </location>
</feature>
<dbReference type="Proteomes" id="UP001501231">
    <property type="component" value="Unassembled WGS sequence"/>
</dbReference>
<keyword evidence="3" id="KW-1185">Reference proteome</keyword>
<feature type="region of interest" description="Disordered" evidence="1">
    <location>
        <begin position="314"/>
        <end position="334"/>
    </location>
</feature>
<accession>A0ABN3KAS7</accession>
<evidence type="ECO:0000313" key="2">
    <source>
        <dbReference type="EMBL" id="GAA2451497.1"/>
    </source>
</evidence>
<feature type="region of interest" description="Disordered" evidence="1">
    <location>
        <begin position="1"/>
        <end position="20"/>
    </location>
</feature>
<dbReference type="RefSeq" id="WP_344596676.1">
    <property type="nucleotide sequence ID" value="NZ_BAAARW010000038.1"/>
</dbReference>
<feature type="compositionally biased region" description="Acidic residues" evidence="1">
    <location>
        <begin position="8"/>
        <end position="20"/>
    </location>
</feature>
<proteinExistence type="predicted"/>
<dbReference type="EMBL" id="BAAARW010000038">
    <property type="protein sequence ID" value="GAA2451497.1"/>
    <property type="molecule type" value="Genomic_DNA"/>
</dbReference>
<reference evidence="2 3" key="1">
    <citation type="journal article" date="2019" name="Int. J. Syst. Evol. Microbiol.">
        <title>The Global Catalogue of Microorganisms (GCM) 10K type strain sequencing project: providing services to taxonomists for standard genome sequencing and annotation.</title>
        <authorList>
            <consortium name="The Broad Institute Genomics Platform"/>
            <consortium name="The Broad Institute Genome Sequencing Center for Infectious Disease"/>
            <person name="Wu L."/>
            <person name="Ma J."/>
        </authorList>
    </citation>
    <scope>NUCLEOTIDE SEQUENCE [LARGE SCALE GENOMIC DNA]</scope>
    <source>
        <strain evidence="2 3">JCM 3325</strain>
    </source>
</reference>
<evidence type="ECO:0000313" key="3">
    <source>
        <dbReference type="Proteomes" id="UP001501231"/>
    </source>
</evidence>
<evidence type="ECO:0000256" key="1">
    <source>
        <dbReference type="SAM" id="MobiDB-lite"/>
    </source>
</evidence>
<organism evidence="2 3">
    <name type="scientific">Actinomadura vinacea</name>
    <dbReference type="NCBI Taxonomy" id="115336"/>
    <lineage>
        <taxon>Bacteria</taxon>
        <taxon>Bacillati</taxon>
        <taxon>Actinomycetota</taxon>
        <taxon>Actinomycetes</taxon>
        <taxon>Streptosporangiales</taxon>
        <taxon>Thermomonosporaceae</taxon>
        <taxon>Actinomadura</taxon>
    </lineage>
</organism>
<gene>
    <name evidence="2" type="ORF">GCM10010191_82000</name>
</gene>
<name>A0ABN3KAS7_9ACTN</name>
<comment type="caution">
    <text evidence="2">The sequence shown here is derived from an EMBL/GenBank/DDBJ whole genome shotgun (WGS) entry which is preliminary data.</text>
</comment>
<sequence>MGQHSPEDPPEQAVGDDGEDALDADIVQFATLESKGPWVLAYLVARQVEPGEGSGVGLEQESTKRFGRNTSWTDVRDVADRSSFRRISAREFARRAGTSAKRVMALWDVWNRLAAEGVVPHALAMHPGDDVELPDAEQYPFDGKNGYYRGWDARNISPKRREAIEREAEKSGTRPSASTYVMTHPTAVKTALLADEGSRAAAREDLEEFEARQAAADAADRAAAAEVTRHRQSEYDSEYDGEYDEAVRAERESLAAQARTACDGTEADASMDVFNAMAEIRMAASRPLSLLHKQQIRFTADRAQANRRTLRRCRGGHHRRPRPGHRLSPGRRREEVSVLDRPENLAHTYGRHVHYAIICT</sequence>